<dbReference type="EMBL" id="JAUKUD010000001">
    <property type="protein sequence ID" value="KAK0753892.1"/>
    <property type="molecule type" value="Genomic_DNA"/>
</dbReference>
<evidence type="ECO:0000313" key="5">
    <source>
        <dbReference type="Proteomes" id="UP001172155"/>
    </source>
</evidence>
<dbReference type="PANTHER" id="PTHR22977:SF5">
    <property type="entry name" value="COX ASSEMBLY MITOCHONDRIAL PROTEIN HOMOLOG"/>
    <property type="match status" value="1"/>
</dbReference>
<gene>
    <name evidence="4" type="ORF">B0T18DRAFT_337802</name>
</gene>
<reference evidence="4" key="1">
    <citation type="submission" date="2023-06" db="EMBL/GenBank/DDBJ databases">
        <title>Genome-scale phylogeny and comparative genomics of the fungal order Sordariales.</title>
        <authorList>
            <consortium name="Lawrence Berkeley National Laboratory"/>
            <person name="Hensen N."/>
            <person name="Bonometti L."/>
            <person name="Westerberg I."/>
            <person name="Brannstrom I.O."/>
            <person name="Guillou S."/>
            <person name="Cros-Aarteil S."/>
            <person name="Calhoun S."/>
            <person name="Haridas S."/>
            <person name="Kuo A."/>
            <person name="Mondo S."/>
            <person name="Pangilinan J."/>
            <person name="Riley R."/>
            <person name="LaButti K."/>
            <person name="Andreopoulos B."/>
            <person name="Lipzen A."/>
            <person name="Chen C."/>
            <person name="Yanf M."/>
            <person name="Daum C."/>
            <person name="Ng V."/>
            <person name="Clum A."/>
            <person name="Steindorff A."/>
            <person name="Ohm R."/>
            <person name="Martin F."/>
            <person name="Silar P."/>
            <person name="Natvig D."/>
            <person name="Lalanne C."/>
            <person name="Gautier V."/>
            <person name="Ament-velasquez S.L."/>
            <person name="Kruys A."/>
            <person name="Hutchinson M.I."/>
            <person name="Powell A.J."/>
            <person name="Barry K."/>
            <person name="Miller A.N."/>
            <person name="Grigoriev I.V."/>
            <person name="Debuchy R."/>
            <person name="Gladieux P."/>
            <person name="Thoren M.H."/>
            <person name="Johannesson H."/>
        </authorList>
    </citation>
    <scope>NUCLEOTIDE SEQUENCE</scope>
    <source>
        <strain evidence="4">SMH3187-1</strain>
    </source>
</reference>
<comment type="similarity">
    <text evidence="1">Belongs to the CMC family.</text>
</comment>
<evidence type="ECO:0000256" key="1">
    <source>
        <dbReference type="ARBA" id="ARBA00007347"/>
    </source>
</evidence>
<dbReference type="PANTHER" id="PTHR22977">
    <property type="entry name" value="COX ASSEMBLY MITOCHONDRIAL PROTEIN"/>
    <property type="match status" value="1"/>
</dbReference>
<dbReference type="GO" id="GO:0005739">
    <property type="term" value="C:mitochondrion"/>
    <property type="evidence" value="ECO:0007669"/>
    <property type="project" value="TreeGrafter"/>
</dbReference>
<evidence type="ECO:0000256" key="2">
    <source>
        <dbReference type="ARBA" id="ARBA00023157"/>
    </source>
</evidence>
<feature type="non-terminal residue" evidence="4">
    <location>
        <position position="1"/>
    </location>
</feature>
<keyword evidence="5" id="KW-1185">Reference proteome</keyword>
<organism evidence="4 5">
    <name type="scientific">Schizothecium vesticola</name>
    <dbReference type="NCBI Taxonomy" id="314040"/>
    <lineage>
        <taxon>Eukaryota</taxon>
        <taxon>Fungi</taxon>
        <taxon>Dikarya</taxon>
        <taxon>Ascomycota</taxon>
        <taxon>Pezizomycotina</taxon>
        <taxon>Sordariomycetes</taxon>
        <taxon>Sordariomycetidae</taxon>
        <taxon>Sordariales</taxon>
        <taxon>Schizotheciaceae</taxon>
        <taxon>Schizothecium</taxon>
    </lineage>
</organism>
<comment type="caution">
    <text evidence="4">The sequence shown here is derived from an EMBL/GenBank/DDBJ whole genome shotgun (WGS) entry which is preliminary data.</text>
</comment>
<sequence length="239" mass="26859">MQDGPSPSDDFPHHSSQLHGRQHLDPDHHREPPTPTVDPRCRTIAIDVPTHYNPCPGSRAVPSSRPSPSHRHPTPLTPTMAPEPPSHPPALPPPPSSAPPLPSANPIPLSASQEAAVRDVFYARVRQRCSDEIKAFAACALNRTFTVSFACRDQHRAMNSCMKAHATPAEHDAAREEWFAGRMERHRQRERKARRAMEQERFLREWWGLPEKDREAVLAERERLGRKERFGGFASGRAG</sequence>
<dbReference type="InterPro" id="IPR013892">
    <property type="entry name" value="Cyt_c_biogenesis_Cmc1-like"/>
</dbReference>
<dbReference type="Pfam" id="PF08583">
    <property type="entry name" value="Cmc1"/>
    <property type="match status" value="1"/>
</dbReference>
<evidence type="ECO:0000313" key="4">
    <source>
        <dbReference type="EMBL" id="KAK0753892.1"/>
    </source>
</evidence>
<dbReference type="PROSITE" id="PS51808">
    <property type="entry name" value="CHCH"/>
    <property type="match status" value="1"/>
</dbReference>
<accession>A0AA40FA77</accession>
<protein>
    <submittedName>
        <fullName evidence="4">Cytochrome c oxidase biogenesis protein Cmc1 like-domain-containing protein</fullName>
    </submittedName>
</protein>
<dbReference type="Proteomes" id="UP001172155">
    <property type="component" value="Unassembled WGS sequence"/>
</dbReference>
<evidence type="ECO:0000256" key="3">
    <source>
        <dbReference type="SAM" id="MobiDB-lite"/>
    </source>
</evidence>
<name>A0AA40FA77_9PEZI</name>
<keyword evidence="2" id="KW-1015">Disulfide bond</keyword>
<dbReference type="AlphaFoldDB" id="A0AA40FA77"/>
<feature type="compositionally biased region" description="Pro residues" evidence="3">
    <location>
        <begin position="81"/>
        <end position="105"/>
    </location>
</feature>
<feature type="region of interest" description="Disordered" evidence="3">
    <location>
        <begin position="1"/>
        <end position="107"/>
    </location>
</feature>
<feature type="compositionally biased region" description="Basic and acidic residues" evidence="3">
    <location>
        <begin position="22"/>
        <end position="32"/>
    </location>
</feature>
<feature type="non-terminal residue" evidence="4">
    <location>
        <position position="239"/>
    </location>
</feature>
<proteinExistence type="inferred from homology"/>